<dbReference type="AlphaFoldDB" id="A0A328C6R7"/>
<accession>A0A328C6R7</accession>
<protein>
    <recommendedName>
        <fullName evidence="3">Lipoprotein</fullName>
    </recommendedName>
</protein>
<dbReference type="OrthoDB" id="5497387at2"/>
<gene>
    <name evidence="1" type="ORF">DL240_05065</name>
</gene>
<dbReference type="EMBL" id="QHKO01000002">
    <property type="protein sequence ID" value="RAL23533.1"/>
    <property type="molecule type" value="Genomic_DNA"/>
</dbReference>
<dbReference type="Proteomes" id="UP000249169">
    <property type="component" value="Unassembled WGS sequence"/>
</dbReference>
<sequence length="276" mass="29424">MMKRTLIALIALGLVACGQSGEDGGPGDGLTSQGHQSVRVTPEFRLSGIGELPEELIIEEVGLAITEIRLQPVVGSEVAYSTTRPFGLSFDLSRGESAIQGMPVEFPQSGRYLVSVRMEPLSEGERAELDPMDAADVPEGSLELNGLVRYGAVADGKVGGNDEDGNPLPLPFERTRVEIVDTDTGWTPFHYESNRAVFFALSNVELSPGDQTLVFTFDLNQWAIRALEPIVEAVESVGRQGQAGEVIHISPSLDSGTDGAEVLARTATVAALPQGY</sequence>
<evidence type="ECO:0008006" key="3">
    <source>
        <dbReference type="Google" id="ProtNLM"/>
    </source>
</evidence>
<dbReference type="PROSITE" id="PS51257">
    <property type="entry name" value="PROKAR_LIPOPROTEIN"/>
    <property type="match status" value="1"/>
</dbReference>
<organism evidence="1 2">
    <name type="scientific">Lujinxingia litoralis</name>
    <dbReference type="NCBI Taxonomy" id="2211119"/>
    <lineage>
        <taxon>Bacteria</taxon>
        <taxon>Deltaproteobacteria</taxon>
        <taxon>Bradymonadales</taxon>
        <taxon>Lujinxingiaceae</taxon>
        <taxon>Lujinxingia</taxon>
    </lineage>
</organism>
<name>A0A328C6R7_9DELT</name>
<dbReference type="RefSeq" id="WP_111728791.1">
    <property type="nucleotide sequence ID" value="NZ_QHKO01000002.1"/>
</dbReference>
<evidence type="ECO:0000313" key="1">
    <source>
        <dbReference type="EMBL" id="RAL23533.1"/>
    </source>
</evidence>
<proteinExistence type="predicted"/>
<keyword evidence="2" id="KW-1185">Reference proteome</keyword>
<comment type="caution">
    <text evidence="1">The sequence shown here is derived from an EMBL/GenBank/DDBJ whole genome shotgun (WGS) entry which is preliminary data.</text>
</comment>
<evidence type="ECO:0000313" key="2">
    <source>
        <dbReference type="Proteomes" id="UP000249169"/>
    </source>
</evidence>
<reference evidence="1 2" key="1">
    <citation type="submission" date="2018-05" db="EMBL/GenBank/DDBJ databases">
        <title>Lujinxingia marina gen. nov. sp. nov., a new facultative anaerobic member of the class Deltaproteobacteria, and proposal of Lujinxingaceae fam. nov.</title>
        <authorList>
            <person name="Li C.-M."/>
        </authorList>
    </citation>
    <scope>NUCLEOTIDE SEQUENCE [LARGE SCALE GENOMIC DNA]</scope>
    <source>
        <strain evidence="1 2">B210</strain>
    </source>
</reference>